<dbReference type="AlphaFoldDB" id="A0A8H5T018"/>
<evidence type="ECO:0000313" key="10">
    <source>
        <dbReference type="Proteomes" id="UP000567885"/>
    </source>
</evidence>
<protein>
    <recommendedName>
        <fullName evidence="3">sarcosine oxidasee (formaldehyde-forming)</fullName>
        <ecNumber evidence="3">1.5.3.1</ecNumber>
    </recommendedName>
</protein>
<comment type="catalytic activity">
    <reaction evidence="7">
        <text>sarcosine + O2 + H2O = formaldehyde + glycine + H2O2</text>
        <dbReference type="Rhea" id="RHEA:13313"/>
        <dbReference type="ChEBI" id="CHEBI:15377"/>
        <dbReference type="ChEBI" id="CHEBI:15379"/>
        <dbReference type="ChEBI" id="CHEBI:16240"/>
        <dbReference type="ChEBI" id="CHEBI:16842"/>
        <dbReference type="ChEBI" id="CHEBI:57305"/>
        <dbReference type="ChEBI" id="CHEBI:57433"/>
        <dbReference type="EC" id="1.5.3.1"/>
    </reaction>
</comment>
<keyword evidence="5" id="KW-0274">FAD</keyword>
<name>A0A8H5T018_FUSHE</name>
<dbReference type="FunFam" id="3.50.50.60:FF:000189">
    <property type="entry name" value="Monomeric sarcosine oxidase"/>
    <property type="match status" value="1"/>
</dbReference>
<evidence type="ECO:0000256" key="2">
    <source>
        <dbReference type="ARBA" id="ARBA00010989"/>
    </source>
</evidence>
<keyword evidence="6" id="KW-0560">Oxidoreductase</keyword>
<organism evidence="9 10">
    <name type="scientific">Fusarium heterosporum</name>
    <dbReference type="NCBI Taxonomy" id="42747"/>
    <lineage>
        <taxon>Eukaryota</taxon>
        <taxon>Fungi</taxon>
        <taxon>Dikarya</taxon>
        <taxon>Ascomycota</taxon>
        <taxon>Pezizomycotina</taxon>
        <taxon>Sordariomycetes</taxon>
        <taxon>Hypocreomycetidae</taxon>
        <taxon>Hypocreales</taxon>
        <taxon>Nectriaceae</taxon>
        <taxon>Fusarium</taxon>
        <taxon>Fusarium heterosporum species complex</taxon>
    </lineage>
</organism>
<dbReference type="OrthoDB" id="424974at2759"/>
<dbReference type="EMBL" id="JAAGWQ010000189">
    <property type="protein sequence ID" value="KAF5660792.1"/>
    <property type="molecule type" value="Genomic_DNA"/>
</dbReference>
<dbReference type="SUPFAM" id="SSF51905">
    <property type="entry name" value="FAD/NAD(P)-binding domain"/>
    <property type="match status" value="1"/>
</dbReference>
<evidence type="ECO:0000256" key="4">
    <source>
        <dbReference type="ARBA" id="ARBA00022630"/>
    </source>
</evidence>
<evidence type="ECO:0000256" key="5">
    <source>
        <dbReference type="ARBA" id="ARBA00022827"/>
    </source>
</evidence>
<dbReference type="GO" id="GO:0050660">
    <property type="term" value="F:flavin adenine dinucleotide binding"/>
    <property type="evidence" value="ECO:0007669"/>
    <property type="project" value="InterPro"/>
</dbReference>
<dbReference type="Gene3D" id="3.30.9.10">
    <property type="entry name" value="D-Amino Acid Oxidase, subunit A, domain 2"/>
    <property type="match status" value="1"/>
</dbReference>
<evidence type="ECO:0000256" key="6">
    <source>
        <dbReference type="ARBA" id="ARBA00023002"/>
    </source>
</evidence>
<dbReference type="InterPro" id="IPR006076">
    <property type="entry name" value="FAD-dep_OxRdtase"/>
</dbReference>
<feature type="domain" description="FAD dependent oxidoreductase" evidence="8">
    <location>
        <begin position="5"/>
        <end position="357"/>
    </location>
</feature>
<dbReference type="NCBIfam" id="NF008425">
    <property type="entry name" value="PRK11259.1"/>
    <property type="match status" value="1"/>
</dbReference>
<sequence>MEQYDIAVVGLGALGSAAAYQAAIKGAKVIAFEQFELGHVRGASHDTSRIVRTSYGAPEFVALARSAYQDWAELERRSGMKMLTITGGVVFFPHQGPTPSSDFTTSLDANGVRYELLAPEETNKRWPGFNVPQGVDTVYTPDSGIVHAQKAVLTFQFQARANGAVLKENTRVDAVTPQASGGVKIETSQGSFHARKVIIAADAWTNKLLKPLGVELPITVMQEQVTYYKPSREHEARFANDKFPVWIWGGEKWFYGFPLYGEPALKAGQDAGRNDMSPEERTWKPSERLSKELNTFLDGLIPDRGDELRTVTCQYTITPDRQFIISPLEKHKDVIVALGNAHAFKFAPAIGRVTAELALDQEPTNDISKFGFPIATPSKL</sequence>
<accession>A0A8H5T018</accession>
<comment type="similarity">
    <text evidence="2">Belongs to the MSOX/MTOX family.</text>
</comment>
<keyword evidence="4" id="KW-0285">Flavoprotein</keyword>
<dbReference type="GO" id="GO:0008115">
    <property type="term" value="F:sarcosine oxidase activity"/>
    <property type="evidence" value="ECO:0007669"/>
    <property type="project" value="UniProtKB-EC"/>
</dbReference>
<dbReference type="EC" id="1.5.3.1" evidence="3"/>
<reference evidence="9 10" key="1">
    <citation type="submission" date="2020-05" db="EMBL/GenBank/DDBJ databases">
        <title>Identification and distribution of gene clusters putatively required for synthesis of sphingolipid metabolism inhibitors in phylogenetically diverse species of the filamentous fungus Fusarium.</title>
        <authorList>
            <person name="Kim H.-S."/>
            <person name="Busman M."/>
            <person name="Brown D.W."/>
            <person name="Divon H."/>
            <person name="Uhlig S."/>
            <person name="Proctor R.H."/>
        </authorList>
    </citation>
    <scope>NUCLEOTIDE SEQUENCE [LARGE SCALE GENOMIC DNA]</scope>
    <source>
        <strain evidence="9 10">NRRL 20693</strain>
    </source>
</reference>
<evidence type="ECO:0000256" key="3">
    <source>
        <dbReference type="ARBA" id="ARBA00012769"/>
    </source>
</evidence>
<dbReference type="PANTHER" id="PTHR10961">
    <property type="entry name" value="PEROXISOMAL SARCOSINE OXIDASE"/>
    <property type="match status" value="1"/>
</dbReference>
<dbReference type="InterPro" id="IPR036188">
    <property type="entry name" value="FAD/NAD-bd_sf"/>
</dbReference>
<evidence type="ECO:0000313" key="9">
    <source>
        <dbReference type="EMBL" id="KAF5660792.1"/>
    </source>
</evidence>
<dbReference type="Gene3D" id="3.50.50.60">
    <property type="entry name" value="FAD/NAD(P)-binding domain"/>
    <property type="match status" value="1"/>
</dbReference>
<evidence type="ECO:0000256" key="1">
    <source>
        <dbReference type="ARBA" id="ARBA00001974"/>
    </source>
</evidence>
<dbReference type="SUPFAM" id="SSF54373">
    <property type="entry name" value="FAD-linked reductases, C-terminal domain"/>
    <property type="match status" value="1"/>
</dbReference>
<comment type="caution">
    <text evidence="9">The sequence shown here is derived from an EMBL/GenBank/DDBJ whole genome shotgun (WGS) entry which is preliminary data.</text>
</comment>
<comment type="cofactor">
    <cofactor evidence="1">
        <name>FAD</name>
        <dbReference type="ChEBI" id="CHEBI:57692"/>
    </cofactor>
</comment>
<keyword evidence="10" id="KW-1185">Reference proteome</keyword>
<evidence type="ECO:0000256" key="7">
    <source>
        <dbReference type="ARBA" id="ARBA00052742"/>
    </source>
</evidence>
<evidence type="ECO:0000259" key="8">
    <source>
        <dbReference type="Pfam" id="PF01266"/>
    </source>
</evidence>
<dbReference type="InterPro" id="IPR045170">
    <property type="entry name" value="MTOX"/>
</dbReference>
<gene>
    <name evidence="9" type="ORF">FHETE_8783</name>
</gene>
<dbReference type="Pfam" id="PF01266">
    <property type="entry name" value="DAO"/>
    <property type="match status" value="1"/>
</dbReference>
<dbReference type="PANTHER" id="PTHR10961:SF7">
    <property type="entry name" value="FAD DEPENDENT OXIDOREDUCTASE DOMAIN-CONTAINING PROTEIN"/>
    <property type="match status" value="1"/>
</dbReference>
<proteinExistence type="inferred from homology"/>
<dbReference type="Proteomes" id="UP000567885">
    <property type="component" value="Unassembled WGS sequence"/>
</dbReference>